<evidence type="ECO:0000256" key="1">
    <source>
        <dbReference type="SAM" id="MobiDB-lite"/>
    </source>
</evidence>
<feature type="region of interest" description="Disordered" evidence="1">
    <location>
        <begin position="804"/>
        <end position="1121"/>
    </location>
</feature>
<reference evidence="2 3" key="1">
    <citation type="submission" date="2017-10" db="EMBL/GenBank/DDBJ databases">
        <title>A novel species of cold-tolerant Malassezia isolated from bats.</title>
        <authorList>
            <person name="Lorch J.M."/>
            <person name="Palmer J.M."/>
            <person name="Vanderwolf K.J."/>
            <person name="Schmidt K.Z."/>
            <person name="Verant M.L."/>
            <person name="Weller T.J."/>
            <person name="Blehert D.S."/>
        </authorList>
    </citation>
    <scope>NUCLEOTIDE SEQUENCE [LARGE SCALE GENOMIC DNA]</scope>
    <source>
        <strain evidence="2 3">NWHC:44797-103</strain>
    </source>
</reference>
<dbReference type="SUPFAM" id="SSF52833">
    <property type="entry name" value="Thioredoxin-like"/>
    <property type="match status" value="1"/>
</dbReference>
<dbReference type="Gene3D" id="3.40.30.10">
    <property type="entry name" value="Glutaredoxin"/>
    <property type="match status" value="1"/>
</dbReference>
<feature type="compositionally biased region" description="Polar residues" evidence="1">
    <location>
        <begin position="1280"/>
        <end position="1294"/>
    </location>
</feature>
<feature type="region of interest" description="Disordered" evidence="1">
    <location>
        <begin position="139"/>
        <end position="177"/>
    </location>
</feature>
<dbReference type="Proteomes" id="UP000232875">
    <property type="component" value="Unassembled WGS sequence"/>
</dbReference>
<protein>
    <submittedName>
        <fullName evidence="2">Uncharacterized protein</fullName>
    </submittedName>
</protein>
<feature type="compositionally biased region" description="Polar residues" evidence="1">
    <location>
        <begin position="551"/>
        <end position="567"/>
    </location>
</feature>
<evidence type="ECO:0000313" key="3">
    <source>
        <dbReference type="Proteomes" id="UP000232875"/>
    </source>
</evidence>
<feature type="compositionally biased region" description="Polar residues" evidence="1">
    <location>
        <begin position="931"/>
        <end position="944"/>
    </location>
</feature>
<feature type="compositionally biased region" description="Basic and acidic residues" evidence="1">
    <location>
        <begin position="891"/>
        <end position="906"/>
    </location>
</feature>
<feature type="compositionally biased region" description="Polar residues" evidence="1">
    <location>
        <begin position="982"/>
        <end position="996"/>
    </location>
</feature>
<accession>A0A2N1JD01</accession>
<dbReference type="InterPro" id="IPR036249">
    <property type="entry name" value="Thioredoxin-like_sf"/>
</dbReference>
<feature type="compositionally biased region" description="Low complexity" evidence="1">
    <location>
        <begin position="97"/>
        <end position="106"/>
    </location>
</feature>
<keyword evidence="3" id="KW-1185">Reference proteome</keyword>
<feature type="compositionally biased region" description="Low complexity" evidence="1">
    <location>
        <begin position="839"/>
        <end position="853"/>
    </location>
</feature>
<feature type="compositionally biased region" description="Basic and acidic residues" evidence="1">
    <location>
        <begin position="919"/>
        <end position="930"/>
    </location>
</feature>
<gene>
    <name evidence="2" type="ORF">MVES_001817</name>
</gene>
<feature type="region of interest" description="Disordered" evidence="1">
    <location>
        <begin position="587"/>
        <end position="627"/>
    </location>
</feature>
<feature type="compositionally biased region" description="Polar residues" evidence="1">
    <location>
        <begin position="718"/>
        <end position="730"/>
    </location>
</feature>
<sequence length="1341" mass="141152">MVLKAFKIPFVFHDLASDEDAKRRWRRKALDAQLPGLLVHNEWRGTFEEFDNAVEHGELVPFLKMRPEATSAKAAAAAALPASAPHEGGAKLPPAPTLLATPAGPGQRTLADEEDMLASILPQGTKLSDNDVDTLLRDLSKPLDRAPRKDSLPTVPAAEPKVQPARQATTHPHYDPQAYSSRNLAAEAARTIGAEPGSKTTAPRMTLKSMPLKQILEERRARQAKTESTRKNDELFRSLGLEDVHISDDQADALLERGTVPVLSSHAASKRVDAKEPVEPVVHNDMAIDKATAEHGQMDTSDLSVAEAIPIKMDAVDAASVAREGAKELGDAVVMPKDDGAGIFEKVQTAPTDAVPTPNIPLSKHLATRNEKALPDAPAAILTMPNVRRTSGAAKTILTLTKKKAFLAAPPPISALSKEDAALDVEKNKQQSSSTPTPGTIARGGNVDDSAMAHPSDVGNMDDKQVPQPALPEAPGMPKDFGLEDDRSSSTTSQPGACLALNELHNSNRDAAVPNVSQSMAKETACDRAVSRLAPLLEQERVAAPMALGSRGSTQQSNDLATPTSNTPEEHLHKSAVALAKDALQEAVKSASDQSSAEKGAGENEKAAKSSVAVASRPATTSDASETLTLSSVSQKFAPTSSASGIDAAMGTSQPVENAETMEGVFDHADTYAVQDAQAAVPSPNVPAQAFCARDTPVLDTAMHSSEPSAHASKSSADSNSLPAQRTATQPCNAPELAKNVAPVHNDSPCITDGAAVAEKDGIAQTNARLLQQARAAAFTEQPTQTFDNVQSVGFAQQDVVPSTAIVPNEPSKLPANAEPVTGSGKSETARGEGESVPAHASTAPASDAASDAKAAKAKAEAAVIAALAKHASGTKEAQKSAKASSPSVEPRPDTSARATTTEKDVSVSMGDADAEPSLSHDKRTAEHLQQDTAQNAHRTTHITTPALLANRLVSSSPGRPSASSNASTPFMPTRSAASPIIHTQSSARQKSTYSVGTGPLAGHGEESSEDEAPEDSVPDLWVFKTKTNAKRTSFGNVSQWESDHPSETSGSVDEQKMDAHDTGALQKDDSAPANAPHRATTPTPPDTASMLPKSPASQRHDSQTMPKSLRNSKPRTPQRSDVFRTVPASLLDEMEVLSLSHDARLTPERVPVTPERVQQQRSKEAHGANDDWLVGNAEKHAVVLENVFPQAIPHMQKSPRPALHQVLHTPFSTNALHDGLETSGVALDAGHESQAIPVQSAKGSLDTHRAEDDGASAVCTPPKLQSRPRKPSGPRLATPESNTAAQSAETTEAPSPLKGGAESETVSGMKLDQAPAKRTHKKSLSQVMQEADAFLQEWST</sequence>
<feature type="compositionally biased region" description="Low complexity" evidence="1">
    <location>
        <begin position="955"/>
        <end position="968"/>
    </location>
</feature>
<feature type="compositionally biased region" description="Polar residues" evidence="1">
    <location>
        <begin position="1031"/>
        <end position="1041"/>
    </location>
</feature>
<name>A0A2N1JD01_9BASI</name>
<feature type="region of interest" description="Disordered" evidence="1">
    <location>
        <begin position="1238"/>
        <end position="1326"/>
    </location>
</feature>
<dbReference type="EMBL" id="KZ454989">
    <property type="protein sequence ID" value="PKI84425.1"/>
    <property type="molecule type" value="Genomic_DNA"/>
</dbReference>
<feature type="compositionally biased region" description="Basic and acidic residues" evidence="1">
    <location>
        <begin position="139"/>
        <end position="151"/>
    </location>
</feature>
<feature type="region of interest" description="Disordered" evidence="1">
    <location>
        <begin position="424"/>
        <end position="495"/>
    </location>
</feature>
<feature type="compositionally biased region" description="Polar residues" evidence="1">
    <location>
        <begin position="1104"/>
        <end position="1120"/>
    </location>
</feature>
<feature type="compositionally biased region" description="Low complexity" evidence="1">
    <location>
        <begin position="861"/>
        <end position="872"/>
    </location>
</feature>
<evidence type="ECO:0000313" key="2">
    <source>
        <dbReference type="EMBL" id="PKI84425.1"/>
    </source>
</evidence>
<dbReference type="STRING" id="2020962.A0A2N1JD01"/>
<feature type="region of interest" description="Disordered" evidence="1">
    <location>
        <begin position="703"/>
        <end position="730"/>
    </location>
</feature>
<feature type="compositionally biased region" description="Basic and acidic residues" evidence="1">
    <location>
        <begin position="1054"/>
        <end position="1071"/>
    </location>
</feature>
<feature type="region of interest" description="Disordered" evidence="1">
    <location>
        <begin position="548"/>
        <end position="570"/>
    </location>
</feature>
<feature type="compositionally biased region" description="Low complexity" evidence="1">
    <location>
        <begin position="705"/>
        <end position="717"/>
    </location>
</feature>
<feature type="compositionally biased region" description="Polar residues" evidence="1">
    <location>
        <begin position="618"/>
        <end position="627"/>
    </location>
</feature>
<feature type="region of interest" description="Disordered" evidence="1">
    <location>
        <begin position="84"/>
        <end position="108"/>
    </location>
</feature>
<feature type="compositionally biased region" description="Acidic residues" evidence="1">
    <location>
        <begin position="1008"/>
        <end position="1018"/>
    </location>
</feature>
<dbReference type="OrthoDB" id="9932926at2759"/>
<organism evidence="2 3">
    <name type="scientific">Malassezia vespertilionis</name>
    <dbReference type="NCBI Taxonomy" id="2020962"/>
    <lineage>
        <taxon>Eukaryota</taxon>
        <taxon>Fungi</taxon>
        <taxon>Dikarya</taxon>
        <taxon>Basidiomycota</taxon>
        <taxon>Ustilaginomycotina</taxon>
        <taxon>Malasseziomycetes</taxon>
        <taxon>Malasseziales</taxon>
        <taxon>Malasseziaceae</taxon>
        <taxon>Malassezia</taxon>
    </lineage>
</organism>
<proteinExistence type="predicted"/>